<evidence type="ECO:0000313" key="1">
    <source>
        <dbReference type="EMBL" id="OQS32821.1"/>
    </source>
</evidence>
<gene>
    <name evidence="1" type="ORF">B0T45_21195</name>
</gene>
<dbReference type="EMBL" id="MUKV01000043">
    <property type="protein sequence ID" value="OQS32821.1"/>
    <property type="molecule type" value="Genomic_DNA"/>
</dbReference>
<dbReference type="Proteomes" id="UP000192721">
    <property type="component" value="Unassembled WGS sequence"/>
</dbReference>
<sequence>MSKSKVQALRAGEFLLSVGNGGISMEKIVLAAGSAFPAGQVLAFNAKTKEHDKYDPANADLKKAAGILYAPEPERLEPASAAMVARLSEAVASQLTGLDDAAAAALAAQFIVMR</sequence>
<reference evidence="1 2" key="1">
    <citation type="submission" date="2017-02" db="EMBL/GenBank/DDBJ databases">
        <title>Chromobacterium haemolyticum H5244.</title>
        <authorList>
            <person name="Gulvik C.A."/>
        </authorList>
    </citation>
    <scope>NUCLEOTIDE SEQUENCE [LARGE SCALE GENOMIC DNA]</scope>
    <source>
        <strain evidence="1 2">H5244</strain>
    </source>
</reference>
<evidence type="ECO:0008006" key="3">
    <source>
        <dbReference type="Google" id="ProtNLM"/>
    </source>
</evidence>
<dbReference type="RefSeq" id="WP_081556848.1">
    <property type="nucleotide sequence ID" value="NZ_MUKV01000043.1"/>
</dbReference>
<protein>
    <recommendedName>
        <fullName evidence="3">Head decoration protein</fullName>
    </recommendedName>
</protein>
<organism evidence="1 2">
    <name type="scientific">Chromobacterium haemolyticum</name>
    <dbReference type="NCBI Taxonomy" id="394935"/>
    <lineage>
        <taxon>Bacteria</taxon>
        <taxon>Pseudomonadati</taxon>
        <taxon>Pseudomonadota</taxon>
        <taxon>Betaproteobacteria</taxon>
        <taxon>Neisseriales</taxon>
        <taxon>Chromobacteriaceae</taxon>
        <taxon>Chromobacterium</taxon>
    </lineage>
</organism>
<dbReference type="InterPro" id="IPR004195">
    <property type="entry name" value="Head_decoration_D"/>
</dbReference>
<evidence type="ECO:0000313" key="2">
    <source>
        <dbReference type="Proteomes" id="UP000192721"/>
    </source>
</evidence>
<comment type="caution">
    <text evidence="1">The sequence shown here is derived from an EMBL/GenBank/DDBJ whole genome shotgun (WGS) entry which is preliminary data.</text>
</comment>
<name>A0A1W0CDR5_9NEIS</name>
<proteinExistence type="predicted"/>
<accession>A0A1W0CDR5</accession>
<dbReference type="AlphaFoldDB" id="A0A1W0CDR5"/>
<dbReference type="Pfam" id="PF02924">
    <property type="entry name" value="HDPD"/>
    <property type="match status" value="1"/>
</dbReference>